<feature type="binding site" evidence="5">
    <location>
        <position position="343"/>
    </location>
    <ligand>
        <name>Zn(2+)</name>
        <dbReference type="ChEBI" id="CHEBI:29105"/>
        <note>catalytic</note>
    </ligand>
</feature>
<dbReference type="PANTHER" id="PTHR13723">
    <property type="entry name" value="ADAMTS A DISINTEGRIN AND METALLOPROTEASE WITH THROMBOSPONDIN MOTIFS PROTEASE"/>
    <property type="match status" value="1"/>
</dbReference>
<evidence type="ECO:0000256" key="2">
    <source>
        <dbReference type="ARBA" id="ARBA00022525"/>
    </source>
</evidence>
<dbReference type="InterPro" id="IPR024079">
    <property type="entry name" value="MetalloPept_cat_dom_sf"/>
</dbReference>
<dbReference type="GO" id="GO:0006508">
    <property type="term" value="P:proteolysis"/>
    <property type="evidence" value="ECO:0007669"/>
    <property type="project" value="InterPro"/>
</dbReference>
<dbReference type="AlphaFoldDB" id="A0A9D4JB66"/>
<dbReference type="InterPro" id="IPR001590">
    <property type="entry name" value="Peptidase_M12B"/>
</dbReference>
<dbReference type="SUPFAM" id="SSF55486">
    <property type="entry name" value="Metalloproteases ('zincins'), catalytic domain"/>
    <property type="match status" value="1"/>
</dbReference>
<dbReference type="PROSITE" id="PS50215">
    <property type="entry name" value="ADAM_MEPRO"/>
    <property type="match status" value="1"/>
</dbReference>
<dbReference type="Gene3D" id="2.60.120.830">
    <property type="match status" value="1"/>
</dbReference>
<dbReference type="PANTHER" id="PTHR13723:SF281">
    <property type="entry name" value="PAPILIN"/>
    <property type="match status" value="1"/>
</dbReference>
<sequence>MTSFDFEVTRSKVKVTTTCVENFGVEKIIEEKHLRDNGFTDFAVVKLDEIIITGNNQNVNRLSSSYLIRRRRSVDVTNSTFDVTFNAFNSTFRLYMKHVHGLIAPYTPVLVREGPHGDHVRSWSGAIPDCYLEGSTDNRGVVSLATLYRFDTVSDHDSEESVLVSKGMMSHSLLEPIASPPLQTHEGHEHSRAKRAIPNTIFTTELGVFVDAATFTSLQSNYHAISPEDKVYMIGIRLNAAQALFNYMQQDLGYTAKMQVKSVELWETNPAWYVLTPDSITETRSSFCTGTKDRNDLLAVDYNILFAGGNDMIGFGSISGQCVKGACAVDFDLNFYSGYITAHELGHSLGMHHDADKGCFRPDSGIMEADGNYADKWASCNKVDLEAFLATSTAACLFVENVLSNQVDVLLQNVQLIGLLPGFQMTQDEYCEKKYGTNWIYREWHSNDWGVCKWHSCLNLNSGLAFGELSEDTSDIPGRICSEGHVCSGGCVTWDSVRLNTTGMTVVPGGWSEWGAATACSRSCDTGTIIRRRTCTNPRPQYSPTCPGLSFKATLCNTEPCSSDPSTKSELIVKRAGEVCSNLITAGRLGADKYTGTGKAFVSSGNAQCEAECTLVPALQGSITWGTVRYAILPDGTPCSGAGSYEDIKGYPRGTGITSTCVQGYCLGIGCDGNVPGAGIDKCGVCQGTNSTCTSVDDKFSSAVGTNDRVELAHLPNGTKLILVYFPYPNMQSYYVELWDAKGAAKISALVNGQYDLSKTPVTVGGAQWYYYWWGQYLYTFGTITEDLYLKIVNNGASVNQGITFGGHCNNRNNDVNINGSTKYYVINDSTKYHVINDSTKYHVINDSTKYHVINDSTKYHAINDNTKYFAINDISKYNIINDSTKYYVINDNTKFYAINDNNNDYNHNI</sequence>
<dbReference type="InterPro" id="IPR036383">
    <property type="entry name" value="TSP1_rpt_sf"/>
</dbReference>
<dbReference type="GO" id="GO:0031012">
    <property type="term" value="C:extracellular matrix"/>
    <property type="evidence" value="ECO:0007669"/>
    <property type="project" value="TreeGrafter"/>
</dbReference>
<evidence type="ECO:0000313" key="7">
    <source>
        <dbReference type="EMBL" id="KAH3805325.1"/>
    </source>
</evidence>
<accession>A0A9D4JB66</accession>
<reference evidence="7" key="2">
    <citation type="submission" date="2020-11" db="EMBL/GenBank/DDBJ databases">
        <authorList>
            <person name="McCartney M.A."/>
            <person name="Auch B."/>
            <person name="Kono T."/>
            <person name="Mallez S."/>
            <person name="Becker A."/>
            <person name="Gohl D.M."/>
            <person name="Silverstein K.A.T."/>
            <person name="Koren S."/>
            <person name="Bechman K.B."/>
            <person name="Herman A."/>
            <person name="Abrahante J.E."/>
            <person name="Garbe J."/>
        </authorList>
    </citation>
    <scope>NUCLEOTIDE SEQUENCE</scope>
    <source>
        <strain evidence="7">Duluth1</strain>
        <tissue evidence="7">Whole animal</tissue>
    </source>
</reference>
<gene>
    <name evidence="7" type="ORF">DPMN_133625</name>
</gene>
<protein>
    <recommendedName>
        <fullName evidence="6">Peptidase M12B domain-containing protein</fullName>
    </recommendedName>
</protein>
<evidence type="ECO:0000259" key="6">
    <source>
        <dbReference type="PROSITE" id="PS50215"/>
    </source>
</evidence>
<dbReference type="Gene3D" id="3.40.390.10">
    <property type="entry name" value="Collagenase (Catalytic Domain)"/>
    <property type="match status" value="1"/>
</dbReference>
<dbReference type="SMART" id="SM00209">
    <property type="entry name" value="TSP1"/>
    <property type="match status" value="1"/>
</dbReference>
<dbReference type="Pfam" id="PF19236">
    <property type="entry name" value="ADAMTS_CR_3"/>
    <property type="match status" value="1"/>
</dbReference>
<keyword evidence="3" id="KW-1015">Disulfide bond</keyword>
<comment type="caution">
    <text evidence="7">The sequence shown here is derived from an EMBL/GenBank/DDBJ whole genome shotgun (WGS) entry which is preliminary data.</text>
</comment>
<organism evidence="7 8">
    <name type="scientific">Dreissena polymorpha</name>
    <name type="common">Zebra mussel</name>
    <name type="synonym">Mytilus polymorpha</name>
    <dbReference type="NCBI Taxonomy" id="45954"/>
    <lineage>
        <taxon>Eukaryota</taxon>
        <taxon>Metazoa</taxon>
        <taxon>Spiralia</taxon>
        <taxon>Lophotrochozoa</taxon>
        <taxon>Mollusca</taxon>
        <taxon>Bivalvia</taxon>
        <taxon>Autobranchia</taxon>
        <taxon>Heteroconchia</taxon>
        <taxon>Euheterodonta</taxon>
        <taxon>Imparidentia</taxon>
        <taxon>Neoheterodontei</taxon>
        <taxon>Myida</taxon>
        <taxon>Dreissenoidea</taxon>
        <taxon>Dreissenidae</taxon>
        <taxon>Dreissena</taxon>
    </lineage>
</organism>
<feature type="binding site" evidence="5">
    <location>
        <position position="353"/>
    </location>
    <ligand>
        <name>Zn(2+)</name>
        <dbReference type="ChEBI" id="CHEBI:29105"/>
        <note>catalytic</note>
    </ligand>
</feature>
<keyword evidence="2" id="KW-0964">Secreted</keyword>
<dbReference type="Pfam" id="PF01421">
    <property type="entry name" value="Reprolysin"/>
    <property type="match status" value="1"/>
</dbReference>
<dbReference type="GO" id="GO:0004222">
    <property type="term" value="F:metalloendopeptidase activity"/>
    <property type="evidence" value="ECO:0007669"/>
    <property type="project" value="InterPro"/>
</dbReference>
<name>A0A9D4JB66_DREPO</name>
<dbReference type="SUPFAM" id="SSF82895">
    <property type="entry name" value="TSP-1 type 1 repeat"/>
    <property type="match status" value="1"/>
</dbReference>
<dbReference type="GO" id="GO:0005576">
    <property type="term" value="C:extracellular region"/>
    <property type="evidence" value="ECO:0007669"/>
    <property type="project" value="UniProtKB-SubCell"/>
</dbReference>
<dbReference type="FunFam" id="2.20.100.10:FF:000001">
    <property type="entry name" value="semaphorin-5A isoform X1"/>
    <property type="match status" value="1"/>
</dbReference>
<comment type="caution">
    <text evidence="5">Lacks conserved residue(s) required for the propagation of feature annotation.</text>
</comment>
<comment type="subcellular location">
    <subcellularLocation>
        <location evidence="1">Secreted</location>
    </subcellularLocation>
</comment>
<evidence type="ECO:0000256" key="4">
    <source>
        <dbReference type="ARBA" id="ARBA00023180"/>
    </source>
</evidence>
<keyword evidence="5" id="KW-0479">Metal-binding</keyword>
<evidence type="ECO:0000256" key="1">
    <source>
        <dbReference type="ARBA" id="ARBA00004613"/>
    </source>
</evidence>
<dbReference type="InterPro" id="IPR045371">
    <property type="entry name" value="ADAMTS_CR_3"/>
</dbReference>
<dbReference type="PROSITE" id="PS50092">
    <property type="entry name" value="TSP1"/>
    <property type="match status" value="1"/>
</dbReference>
<feature type="domain" description="Peptidase M12B" evidence="6">
    <location>
        <begin position="338"/>
        <end position="401"/>
    </location>
</feature>
<keyword evidence="8" id="KW-1185">Reference proteome</keyword>
<evidence type="ECO:0000256" key="5">
    <source>
        <dbReference type="PROSITE-ProRule" id="PRU00276"/>
    </source>
</evidence>
<dbReference type="Proteomes" id="UP000828390">
    <property type="component" value="Unassembled WGS sequence"/>
</dbReference>
<dbReference type="Pfam" id="PF00090">
    <property type="entry name" value="TSP_1"/>
    <property type="match status" value="1"/>
</dbReference>
<proteinExistence type="predicted"/>
<dbReference type="Gene3D" id="2.20.100.10">
    <property type="entry name" value="Thrombospondin type-1 (TSP1) repeat"/>
    <property type="match status" value="1"/>
</dbReference>
<keyword evidence="4" id="KW-0325">Glycoprotein</keyword>
<dbReference type="InterPro" id="IPR000884">
    <property type="entry name" value="TSP1_rpt"/>
</dbReference>
<feature type="active site" evidence="5">
    <location>
        <position position="344"/>
    </location>
</feature>
<feature type="binding site" evidence="5">
    <location>
        <position position="347"/>
    </location>
    <ligand>
        <name>Zn(2+)</name>
        <dbReference type="ChEBI" id="CHEBI:29105"/>
        <note>catalytic</note>
    </ligand>
</feature>
<evidence type="ECO:0000256" key="3">
    <source>
        <dbReference type="ARBA" id="ARBA00023157"/>
    </source>
</evidence>
<reference evidence="7" key="1">
    <citation type="journal article" date="2019" name="bioRxiv">
        <title>The Genome of the Zebra Mussel, Dreissena polymorpha: A Resource for Invasive Species Research.</title>
        <authorList>
            <person name="McCartney M.A."/>
            <person name="Auch B."/>
            <person name="Kono T."/>
            <person name="Mallez S."/>
            <person name="Zhang Y."/>
            <person name="Obille A."/>
            <person name="Becker A."/>
            <person name="Abrahante J.E."/>
            <person name="Garbe J."/>
            <person name="Badalamenti J.P."/>
            <person name="Herman A."/>
            <person name="Mangelson H."/>
            <person name="Liachko I."/>
            <person name="Sullivan S."/>
            <person name="Sone E.D."/>
            <person name="Koren S."/>
            <person name="Silverstein K.A.T."/>
            <person name="Beckman K.B."/>
            <person name="Gohl D.M."/>
        </authorList>
    </citation>
    <scope>NUCLEOTIDE SEQUENCE</scope>
    <source>
        <strain evidence="7">Duluth1</strain>
        <tissue evidence="7">Whole animal</tissue>
    </source>
</reference>
<dbReference type="GO" id="GO:0030198">
    <property type="term" value="P:extracellular matrix organization"/>
    <property type="evidence" value="ECO:0007669"/>
    <property type="project" value="TreeGrafter"/>
</dbReference>
<dbReference type="EMBL" id="JAIWYP010000006">
    <property type="protein sequence ID" value="KAH3805325.1"/>
    <property type="molecule type" value="Genomic_DNA"/>
</dbReference>
<dbReference type="InterPro" id="IPR050439">
    <property type="entry name" value="ADAMTS_ADAMTS-like"/>
</dbReference>
<keyword evidence="5" id="KW-0862">Zinc</keyword>
<evidence type="ECO:0000313" key="8">
    <source>
        <dbReference type="Proteomes" id="UP000828390"/>
    </source>
</evidence>
<dbReference type="GO" id="GO:0046872">
    <property type="term" value="F:metal ion binding"/>
    <property type="evidence" value="ECO:0007669"/>
    <property type="project" value="UniProtKB-KW"/>
</dbReference>